<dbReference type="RefSeq" id="WP_062147272.1">
    <property type="nucleotide sequence ID" value="NZ_CP012373.2"/>
</dbReference>
<dbReference type="KEGG" id="blep:AL038_00190"/>
<protein>
    <submittedName>
        <fullName evidence="1">Uncharacterized protein</fullName>
    </submittedName>
</protein>
<organism evidence="1 2">
    <name type="scientific">Beggiatoa leptomitoformis</name>
    <dbReference type="NCBI Taxonomy" id="288004"/>
    <lineage>
        <taxon>Bacteria</taxon>
        <taxon>Pseudomonadati</taxon>
        <taxon>Pseudomonadota</taxon>
        <taxon>Gammaproteobacteria</taxon>
        <taxon>Thiotrichales</taxon>
        <taxon>Thiotrichaceae</taxon>
        <taxon>Beggiatoa</taxon>
    </lineage>
</organism>
<evidence type="ECO:0000313" key="1">
    <source>
        <dbReference type="EMBL" id="AUI68274.1"/>
    </source>
</evidence>
<reference evidence="2" key="1">
    <citation type="submission" date="2016-12" db="EMBL/GenBank/DDBJ databases">
        <title>Complete Genome Sequence of Beggiatoa leptomitiformis D-401.</title>
        <authorList>
            <person name="Fomenkov A."/>
            <person name="Vincze T."/>
            <person name="Grabovich M."/>
            <person name="Anton B.P."/>
            <person name="Dubinina G."/>
            <person name="Orlova M."/>
            <person name="Belousova E."/>
            <person name="Roberts R.J."/>
        </authorList>
    </citation>
    <scope>NUCLEOTIDE SEQUENCE [LARGE SCALE GENOMIC DNA]</scope>
    <source>
        <strain evidence="2">D-401</strain>
    </source>
</reference>
<proteinExistence type="predicted"/>
<evidence type="ECO:0000313" key="2">
    <source>
        <dbReference type="Proteomes" id="UP000234271"/>
    </source>
</evidence>
<sequence>MKDKFLVVLADRFDGEGDSYGSLQVVSLKPPTMRKGKYGHEVQKVKCEPDLVEKLGKSGHLPCLCELELEMITSGGKAAFYATDGFLIDSSSGQFVPFLQGLFNKSSAFSMSPPPIPAKVA</sequence>
<dbReference type="STRING" id="288004.AL038_00190"/>
<name>A0A2N9YCW1_9GAMM</name>
<dbReference type="AlphaFoldDB" id="A0A2N9YCW1"/>
<gene>
    <name evidence="1" type="ORF">BLE401_05885</name>
</gene>
<dbReference type="EMBL" id="CP018889">
    <property type="protein sequence ID" value="AUI68274.1"/>
    <property type="molecule type" value="Genomic_DNA"/>
</dbReference>
<dbReference type="Proteomes" id="UP000234271">
    <property type="component" value="Chromosome"/>
</dbReference>
<keyword evidence="2" id="KW-1185">Reference proteome</keyword>
<accession>A0A2N9YCW1</accession>